<accession>A0ABR7SB00</accession>
<feature type="domain" description="EF-hand" evidence="1">
    <location>
        <begin position="321"/>
        <end position="356"/>
    </location>
</feature>
<evidence type="ECO:0000259" key="1">
    <source>
        <dbReference type="PROSITE" id="PS50222"/>
    </source>
</evidence>
<evidence type="ECO:0000313" key="3">
    <source>
        <dbReference type="Proteomes" id="UP000642284"/>
    </source>
</evidence>
<sequence length="443" mass="49141">MTGRALVLEAALPAGGAALARHSTYRTRPLRRLELTLESLQRLTYGDKVTREREFARIRRVHRHINGTDEQGRVYDGLDDASRTWIAVTLFDAMVTMERLGGRPLTPAQEAQLYDEWRAIMLSFGMADSAVPRDVAECRSYVDSMVVDVLEDNPEVRHLLGALYADLPLPPWLSWCPAPLWKAVCSLAESVMGSVLRADLPAAYAGRLGLPARRRDRALSWLLHRTARWCLAGLPVRWRFLPLAAAAIGGRPVVPRQARRRGAMPAPRVGDARPVRVRRFFDDVLDQTGDGYLTREDLQAMVRSVCWPLDLTEGAEQRVYDAFDAWWAQLTALDTDGDGRVSREEFVAGATAGPAAEAPSGLLSAMAAVFDAADTDHSGCLDLAEYRRVFGPKLHPDDLARGFREIDRDGDGQITKTEFLDALGQFFTVRADAEAATRLFGRS</sequence>
<dbReference type="InterPro" id="IPR018713">
    <property type="entry name" value="MPAB/Lcp_cat_dom"/>
</dbReference>
<feature type="domain" description="EF-hand" evidence="1">
    <location>
        <begin position="272"/>
        <end position="308"/>
    </location>
</feature>
<dbReference type="Pfam" id="PF13499">
    <property type="entry name" value="EF-hand_7"/>
    <property type="match status" value="2"/>
</dbReference>
<gene>
    <name evidence="2" type="ORF">H9Y04_08715</name>
</gene>
<dbReference type="PANTHER" id="PTHR36151:SF3">
    <property type="entry name" value="ER-BOUND OXYGENASE MPAB_MPAB'_RUBBER OXYGENASE CATALYTIC DOMAIN-CONTAINING PROTEIN"/>
    <property type="match status" value="1"/>
</dbReference>
<dbReference type="InterPro" id="IPR002048">
    <property type="entry name" value="EF_hand_dom"/>
</dbReference>
<dbReference type="PROSITE" id="PS50222">
    <property type="entry name" value="EF_HAND_2"/>
    <property type="match status" value="3"/>
</dbReference>
<dbReference type="PANTHER" id="PTHR36151">
    <property type="entry name" value="BLR2777 PROTEIN"/>
    <property type="match status" value="1"/>
</dbReference>
<protein>
    <submittedName>
        <fullName evidence="2">EF-hand domain-containing protein</fullName>
    </submittedName>
</protein>
<dbReference type="InterPro" id="IPR018247">
    <property type="entry name" value="EF_Hand_1_Ca_BS"/>
</dbReference>
<dbReference type="PROSITE" id="PS00018">
    <property type="entry name" value="EF_HAND_1"/>
    <property type="match status" value="2"/>
</dbReference>
<dbReference type="InterPro" id="IPR011992">
    <property type="entry name" value="EF-hand-dom_pair"/>
</dbReference>
<keyword evidence="3" id="KW-1185">Reference proteome</keyword>
<dbReference type="Proteomes" id="UP000642284">
    <property type="component" value="Unassembled WGS sequence"/>
</dbReference>
<proteinExistence type="predicted"/>
<dbReference type="Gene3D" id="1.10.238.10">
    <property type="entry name" value="EF-hand"/>
    <property type="match status" value="1"/>
</dbReference>
<feature type="domain" description="EF-hand" evidence="1">
    <location>
        <begin position="394"/>
        <end position="429"/>
    </location>
</feature>
<dbReference type="SMART" id="SM00054">
    <property type="entry name" value="EFh"/>
    <property type="match status" value="4"/>
</dbReference>
<dbReference type="SUPFAM" id="SSF47473">
    <property type="entry name" value="EF-hand"/>
    <property type="match status" value="1"/>
</dbReference>
<comment type="caution">
    <text evidence="2">The sequence shown here is derived from an EMBL/GenBank/DDBJ whole genome shotgun (WGS) entry which is preliminary data.</text>
</comment>
<name>A0ABR7SB00_9ACTN</name>
<dbReference type="EMBL" id="JACTVJ010000005">
    <property type="protein sequence ID" value="MBC9712655.1"/>
    <property type="molecule type" value="Genomic_DNA"/>
</dbReference>
<organism evidence="2 3">
    <name type="scientific">Streptomyces polyasparticus</name>
    <dbReference type="NCBI Taxonomy" id="2767826"/>
    <lineage>
        <taxon>Bacteria</taxon>
        <taxon>Bacillati</taxon>
        <taxon>Actinomycetota</taxon>
        <taxon>Actinomycetes</taxon>
        <taxon>Kitasatosporales</taxon>
        <taxon>Streptomycetaceae</taxon>
        <taxon>Streptomyces</taxon>
    </lineage>
</organism>
<reference evidence="2 3" key="1">
    <citation type="submission" date="2020-08" db="EMBL/GenBank/DDBJ databases">
        <title>Genemic of Streptomyces polyaspartic.</title>
        <authorList>
            <person name="Liu W."/>
        </authorList>
    </citation>
    <scope>NUCLEOTIDE SEQUENCE [LARGE SCALE GENOMIC DNA]</scope>
    <source>
        <strain evidence="2 3">TRM66268-LWL</strain>
    </source>
</reference>
<dbReference type="Pfam" id="PF09995">
    <property type="entry name" value="MPAB_Lcp_cat"/>
    <property type="match status" value="1"/>
</dbReference>
<evidence type="ECO:0000313" key="2">
    <source>
        <dbReference type="EMBL" id="MBC9712655.1"/>
    </source>
</evidence>